<dbReference type="AlphaFoldDB" id="A0AA88H7J6"/>
<gene>
    <name evidence="2" type="ORF">QYM36_019656</name>
</gene>
<keyword evidence="3" id="KW-1185">Reference proteome</keyword>
<evidence type="ECO:0000313" key="2">
    <source>
        <dbReference type="EMBL" id="KAK2701694.1"/>
    </source>
</evidence>
<evidence type="ECO:0000313" key="3">
    <source>
        <dbReference type="Proteomes" id="UP001187531"/>
    </source>
</evidence>
<accession>A0AA88H7J6</accession>
<dbReference type="EMBL" id="JAVRJZ010002296">
    <property type="protein sequence ID" value="KAK2701694.1"/>
    <property type="molecule type" value="Genomic_DNA"/>
</dbReference>
<dbReference type="Proteomes" id="UP001187531">
    <property type="component" value="Unassembled WGS sequence"/>
</dbReference>
<organism evidence="2 3">
    <name type="scientific">Artemia franciscana</name>
    <name type="common">Brine shrimp</name>
    <name type="synonym">Artemia sanfranciscana</name>
    <dbReference type="NCBI Taxonomy" id="6661"/>
    <lineage>
        <taxon>Eukaryota</taxon>
        <taxon>Metazoa</taxon>
        <taxon>Ecdysozoa</taxon>
        <taxon>Arthropoda</taxon>
        <taxon>Crustacea</taxon>
        <taxon>Branchiopoda</taxon>
        <taxon>Anostraca</taxon>
        <taxon>Artemiidae</taxon>
        <taxon>Artemia</taxon>
    </lineage>
</organism>
<protein>
    <submittedName>
        <fullName evidence="2">Uncharacterized protein</fullName>
    </submittedName>
</protein>
<dbReference type="Gene3D" id="1.10.150.20">
    <property type="entry name" value="5' to 3' exonuclease, C-terminal subdomain"/>
    <property type="match status" value="1"/>
</dbReference>
<evidence type="ECO:0000256" key="1">
    <source>
        <dbReference type="SAM" id="MobiDB-lite"/>
    </source>
</evidence>
<sequence length="232" mass="26363">MGYLLTQILLFLILASVIGFFVGWVTRGFGFESRLISSENQWRAKHHVLQGENHRLQSELKYSKDELQRVTKEVPVKRNTDSLPLMSTTIGTALRSGESDVTVPPAPKSRLEQTLESTAKEKTDVLAKSHPLERLRSKLSQIEDEEEQANSIGRPPAPIEKPTGDVDDLQKISGIGPKIESTLHDLGIFHFKQIAEFDQDNIKWISEHLNFKGRIEREKWVEQAKQIITKDV</sequence>
<name>A0AA88H7J6_ARTSF</name>
<feature type="region of interest" description="Disordered" evidence="1">
    <location>
        <begin position="141"/>
        <end position="165"/>
    </location>
</feature>
<reference evidence="2" key="1">
    <citation type="submission" date="2023-07" db="EMBL/GenBank/DDBJ databases">
        <title>Chromosome-level genome assembly of Artemia franciscana.</title>
        <authorList>
            <person name="Jo E."/>
        </authorList>
    </citation>
    <scope>NUCLEOTIDE SEQUENCE</scope>
    <source>
        <tissue evidence="2">Whole body</tissue>
    </source>
</reference>
<comment type="caution">
    <text evidence="2">The sequence shown here is derived from an EMBL/GenBank/DDBJ whole genome shotgun (WGS) entry which is preliminary data.</text>
</comment>
<proteinExistence type="predicted"/>